<evidence type="ECO:0000256" key="1">
    <source>
        <dbReference type="SAM" id="SignalP"/>
    </source>
</evidence>
<proteinExistence type="predicted"/>
<name>A0ABT3IE17_9GAMM</name>
<organism evidence="2 3">
    <name type="scientific">Shewanella subflava</name>
    <dbReference type="NCBI Taxonomy" id="2986476"/>
    <lineage>
        <taxon>Bacteria</taxon>
        <taxon>Pseudomonadati</taxon>
        <taxon>Pseudomonadota</taxon>
        <taxon>Gammaproteobacteria</taxon>
        <taxon>Alteromonadales</taxon>
        <taxon>Shewanellaceae</taxon>
        <taxon>Shewanella</taxon>
    </lineage>
</organism>
<gene>
    <name evidence="2" type="ORF">OHT75_17585</name>
</gene>
<sequence length="178" mass="19328">MKRHYISAMLLSGICTSALAGDVNFEVSEQAVSADVKTDISPNLTMGGGYTYSDNKGQLVQFSMQMAHQSGPHSFEIGPKFVQAWMDKGPNATVLSVGGEYGLQIAKNITLKAAAYYAPSVLSFADSSGYFEYEGKAEYRFNPNMAISLGYRKASFDFESAPNRTFEEGMFIGGKASF</sequence>
<dbReference type="EMBL" id="JAPDMX010000033">
    <property type="protein sequence ID" value="MCW3174287.1"/>
    <property type="molecule type" value="Genomic_DNA"/>
</dbReference>
<keyword evidence="1" id="KW-0732">Signal</keyword>
<dbReference type="Gene3D" id="2.40.160.60">
    <property type="entry name" value="Outer membrane protein transport protein (OMPP1/FadL/TodX)"/>
    <property type="match status" value="1"/>
</dbReference>
<evidence type="ECO:0000313" key="3">
    <source>
        <dbReference type="Proteomes" id="UP001163714"/>
    </source>
</evidence>
<evidence type="ECO:0000313" key="2">
    <source>
        <dbReference type="EMBL" id="MCW3174287.1"/>
    </source>
</evidence>
<feature type="chain" id="PRO_5047215606" evidence="1">
    <location>
        <begin position="21"/>
        <end position="178"/>
    </location>
</feature>
<keyword evidence="3" id="KW-1185">Reference proteome</keyword>
<dbReference type="InterPro" id="IPR009998">
    <property type="entry name" value="YfaZ"/>
</dbReference>
<comment type="caution">
    <text evidence="2">The sequence shown here is derived from an EMBL/GenBank/DDBJ whole genome shotgun (WGS) entry which is preliminary data.</text>
</comment>
<accession>A0ABT3IE17</accession>
<reference evidence="2" key="1">
    <citation type="submission" date="2022-10" db="EMBL/GenBank/DDBJ databases">
        <title>Shewanella flava sp. nov, isolated from the estuary of the Fenhe River into the Yellow River.</title>
        <authorList>
            <person name="Li Y."/>
        </authorList>
    </citation>
    <scope>NUCLEOTIDE SEQUENCE</scope>
    <source>
        <strain evidence="2">FYR11-62</strain>
    </source>
</reference>
<dbReference type="RefSeq" id="WP_264728963.1">
    <property type="nucleotide sequence ID" value="NZ_JAPDMX010000033.1"/>
</dbReference>
<dbReference type="SUPFAM" id="SSF56935">
    <property type="entry name" value="Porins"/>
    <property type="match status" value="1"/>
</dbReference>
<dbReference type="Proteomes" id="UP001163714">
    <property type="component" value="Unassembled WGS sequence"/>
</dbReference>
<protein>
    <submittedName>
        <fullName evidence="2">YfaZ family protein</fullName>
    </submittedName>
</protein>
<dbReference type="Pfam" id="PF07437">
    <property type="entry name" value="YfaZ"/>
    <property type="match status" value="1"/>
</dbReference>
<feature type="signal peptide" evidence="1">
    <location>
        <begin position="1"/>
        <end position="20"/>
    </location>
</feature>